<sequence length="175" mass="19967">MSKCKGTSLPASHTRGSTPSLRELTQDSNVSNSHNWKQSTSRALQRHPCPLDQGSNLQSETLSFSAAHTRLNISKYLSPPFLTWSDPLRPHRYRRFSQERVESILPMQSASPRQLTALHTPVSMAYFLPFLIENNWYRSLRREYIFPPTPVVLGPGIYNSREGSLDGTDPRRKLE</sequence>
<accession>A0AAE1B1Z5</accession>
<feature type="compositionally biased region" description="Polar residues" evidence="1">
    <location>
        <begin position="9"/>
        <end position="20"/>
    </location>
</feature>
<dbReference type="AlphaFoldDB" id="A0AAE1B1Z5"/>
<dbReference type="EMBL" id="JAWDGP010000708">
    <property type="protein sequence ID" value="KAK3798185.1"/>
    <property type="molecule type" value="Genomic_DNA"/>
</dbReference>
<organism evidence="2 3">
    <name type="scientific">Elysia crispata</name>
    <name type="common">lettuce slug</name>
    <dbReference type="NCBI Taxonomy" id="231223"/>
    <lineage>
        <taxon>Eukaryota</taxon>
        <taxon>Metazoa</taxon>
        <taxon>Spiralia</taxon>
        <taxon>Lophotrochozoa</taxon>
        <taxon>Mollusca</taxon>
        <taxon>Gastropoda</taxon>
        <taxon>Heterobranchia</taxon>
        <taxon>Euthyneura</taxon>
        <taxon>Panpulmonata</taxon>
        <taxon>Sacoglossa</taxon>
        <taxon>Placobranchoidea</taxon>
        <taxon>Plakobranchidae</taxon>
        <taxon>Elysia</taxon>
    </lineage>
</organism>
<name>A0AAE1B1Z5_9GAST</name>
<reference evidence="2" key="1">
    <citation type="journal article" date="2023" name="G3 (Bethesda)">
        <title>A reference genome for the long-term kleptoplast-retaining sea slug Elysia crispata morphotype clarki.</title>
        <authorList>
            <person name="Eastman K.E."/>
            <person name="Pendleton A.L."/>
            <person name="Shaikh M.A."/>
            <person name="Suttiyut T."/>
            <person name="Ogas R."/>
            <person name="Tomko P."/>
            <person name="Gavelis G."/>
            <person name="Widhalm J.R."/>
            <person name="Wisecaver J.H."/>
        </authorList>
    </citation>
    <scope>NUCLEOTIDE SEQUENCE</scope>
    <source>
        <strain evidence="2">ECLA1</strain>
    </source>
</reference>
<comment type="caution">
    <text evidence="2">The sequence shown here is derived from an EMBL/GenBank/DDBJ whole genome shotgun (WGS) entry which is preliminary data.</text>
</comment>
<evidence type="ECO:0000313" key="3">
    <source>
        <dbReference type="Proteomes" id="UP001283361"/>
    </source>
</evidence>
<feature type="compositionally biased region" description="Polar residues" evidence="1">
    <location>
        <begin position="26"/>
        <end position="43"/>
    </location>
</feature>
<gene>
    <name evidence="2" type="ORF">RRG08_009507</name>
</gene>
<feature type="region of interest" description="Disordered" evidence="1">
    <location>
        <begin position="1"/>
        <end position="52"/>
    </location>
</feature>
<evidence type="ECO:0000313" key="2">
    <source>
        <dbReference type="EMBL" id="KAK3798185.1"/>
    </source>
</evidence>
<protein>
    <submittedName>
        <fullName evidence="2">Uncharacterized protein</fullName>
    </submittedName>
</protein>
<proteinExistence type="predicted"/>
<dbReference type="Proteomes" id="UP001283361">
    <property type="component" value="Unassembled WGS sequence"/>
</dbReference>
<evidence type="ECO:0000256" key="1">
    <source>
        <dbReference type="SAM" id="MobiDB-lite"/>
    </source>
</evidence>
<keyword evidence="3" id="KW-1185">Reference proteome</keyword>